<evidence type="ECO:0000256" key="4">
    <source>
        <dbReference type="ARBA" id="ARBA00022989"/>
    </source>
</evidence>
<dbReference type="GO" id="GO:0022857">
    <property type="term" value="F:transmembrane transporter activity"/>
    <property type="evidence" value="ECO:0007669"/>
    <property type="project" value="InterPro"/>
</dbReference>
<comment type="caution">
    <text evidence="8">The sequence shown here is derived from an EMBL/GenBank/DDBJ whole genome shotgun (WGS) entry which is preliminary data.</text>
</comment>
<accession>A0A068S9K4</accession>
<keyword evidence="4 6" id="KW-1133">Transmembrane helix</keyword>
<dbReference type="OrthoDB" id="3936150at2759"/>
<feature type="transmembrane region" description="Helical" evidence="6">
    <location>
        <begin position="324"/>
        <end position="344"/>
    </location>
</feature>
<feature type="domain" description="Major facilitator superfamily (MFS) profile" evidence="7">
    <location>
        <begin position="1"/>
        <end position="486"/>
    </location>
</feature>
<evidence type="ECO:0000256" key="1">
    <source>
        <dbReference type="ARBA" id="ARBA00004141"/>
    </source>
</evidence>
<feature type="transmembrane region" description="Helical" evidence="6">
    <location>
        <begin position="86"/>
        <end position="111"/>
    </location>
</feature>
<feature type="transmembrane region" description="Helical" evidence="6">
    <location>
        <begin position="53"/>
        <end position="74"/>
    </location>
</feature>
<dbReference type="EMBL" id="CBTN010000051">
    <property type="protein sequence ID" value="CDH57956.1"/>
    <property type="molecule type" value="Genomic_DNA"/>
</dbReference>
<dbReference type="AlphaFoldDB" id="A0A068S9K4"/>
<dbReference type="SUPFAM" id="SSF103473">
    <property type="entry name" value="MFS general substrate transporter"/>
    <property type="match status" value="1"/>
</dbReference>
<comment type="subcellular location">
    <subcellularLocation>
        <location evidence="1">Membrane</location>
        <topology evidence="1">Multi-pass membrane protein</topology>
    </subcellularLocation>
</comment>
<dbReference type="Pfam" id="PF07690">
    <property type="entry name" value="MFS_1"/>
    <property type="match status" value="1"/>
</dbReference>
<evidence type="ECO:0000313" key="9">
    <source>
        <dbReference type="Proteomes" id="UP000027586"/>
    </source>
</evidence>
<dbReference type="GO" id="GO:0005886">
    <property type="term" value="C:plasma membrane"/>
    <property type="evidence" value="ECO:0007669"/>
    <property type="project" value="TreeGrafter"/>
</dbReference>
<dbReference type="VEuPathDB" id="FungiDB:LCOR_08838.1"/>
<dbReference type="InterPro" id="IPR036259">
    <property type="entry name" value="MFS_trans_sf"/>
</dbReference>
<feature type="transmembrane region" description="Helical" evidence="6">
    <location>
        <begin position="365"/>
        <end position="388"/>
    </location>
</feature>
<gene>
    <name evidence="8" type="ORF">LCOR_08838.1</name>
</gene>
<evidence type="ECO:0000256" key="5">
    <source>
        <dbReference type="ARBA" id="ARBA00023136"/>
    </source>
</evidence>
<keyword evidence="5 6" id="KW-0472">Membrane</keyword>
<evidence type="ECO:0000259" key="7">
    <source>
        <dbReference type="PROSITE" id="PS50850"/>
    </source>
</evidence>
<sequence>MWLVTPANRVRVTRVKWHDNDDDDDFHHGRQGDGGLSSRRIPYIAEELEASPLSVTLTTALYILLTGIAPVFWGSISDYYKIRRPLVLVSLVIFCISTVVAGVVSNIWALIVLRCVQATGASCTLAVGAGIIADCFAVEERGAAFSQFFYGLFVGPLVGPVIGGGLIMLPSTWRATFWFLSAYGLCILFAVFFVLPETYRVENLSENGIVIDDISSSSSTSDEELGYYMKDEKAVSSEKQEPVSETPRSHSMNPVEPFFMLRHPFVLMASTISGVAFGAMYAVETIMPSLYQQHYGFVAWQTGWFLYTSLCGNISLTSFVNTGLTFLGAGLGNTLGTVINSVSSDQLLLRSRRRRGGEERVEDRLTLNLWPSGVVIVPLGLLLFGWPLVFNLSYWYPIIGFSIQNIGMVQLMTLSSAYLVDAMPGRGATSAAAANLMRNTFAAILTLVSNPMSDTMGPGWTTVLLAALTWWSMGLLFLLKLYGPRLRQWSGYA</sequence>
<keyword evidence="3 6" id="KW-0812">Transmembrane</keyword>
<dbReference type="PANTHER" id="PTHR23502:SF132">
    <property type="entry name" value="POLYAMINE TRANSPORTER 2-RELATED"/>
    <property type="match status" value="1"/>
</dbReference>
<dbReference type="PANTHER" id="PTHR23502">
    <property type="entry name" value="MAJOR FACILITATOR SUPERFAMILY"/>
    <property type="match status" value="1"/>
</dbReference>
<name>A0A068S9K4_9FUNG</name>
<evidence type="ECO:0000313" key="8">
    <source>
        <dbReference type="EMBL" id="CDH57956.1"/>
    </source>
</evidence>
<organism evidence="8 9">
    <name type="scientific">Lichtheimia corymbifera JMRC:FSU:9682</name>
    <dbReference type="NCBI Taxonomy" id="1263082"/>
    <lineage>
        <taxon>Eukaryota</taxon>
        <taxon>Fungi</taxon>
        <taxon>Fungi incertae sedis</taxon>
        <taxon>Mucoromycota</taxon>
        <taxon>Mucoromycotina</taxon>
        <taxon>Mucoromycetes</taxon>
        <taxon>Mucorales</taxon>
        <taxon>Lichtheimiaceae</taxon>
        <taxon>Lichtheimia</taxon>
    </lineage>
</organism>
<dbReference type="InterPro" id="IPR011701">
    <property type="entry name" value="MFS"/>
</dbReference>
<feature type="transmembrane region" description="Helical" evidence="6">
    <location>
        <begin position="460"/>
        <end position="479"/>
    </location>
</feature>
<protein>
    <recommendedName>
        <fullName evidence="7">Major facilitator superfamily (MFS) profile domain-containing protein</fullName>
    </recommendedName>
</protein>
<dbReference type="InterPro" id="IPR020846">
    <property type="entry name" value="MFS_dom"/>
</dbReference>
<proteinExistence type="predicted"/>
<feature type="transmembrane region" description="Helical" evidence="6">
    <location>
        <begin position="117"/>
        <end position="136"/>
    </location>
</feature>
<evidence type="ECO:0000256" key="2">
    <source>
        <dbReference type="ARBA" id="ARBA00022448"/>
    </source>
</evidence>
<dbReference type="Gene3D" id="1.20.1250.20">
    <property type="entry name" value="MFS general substrate transporter like domains"/>
    <property type="match status" value="1"/>
</dbReference>
<reference evidence="8" key="1">
    <citation type="submission" date="2013-08" db="EMBL/GenBank/DDBJ databases">
        <title>Gene expansion shapes genome architecture in the human pathogen Lichtheimia corymbifera: an evolutionary genomics analysis in the ancient terrestrial Mucorales (Mucoromycotina).</title>
        <authorList>
            <person name="Schwartze V.U."/>
            <person name="Winter S."/>
            <person name="Shelest E."/>
            <person name="Marcet-Houben M."/>
            <person name="Horn F."/>
            <person name="Wehner S."/>
            <person name="Hoffmann K."/>
            <person name="Riege K."/>
            <person name="Sammeth M."/>
            <person name="Nowrousian M."/>
            <person name="Valiante V."/>
            <person name="Linde J."/>
            <person name="Jacobsen I.D."/>
            <person name="Marz M."/>
            <person name="Brakhage A.A."/>
            <person name="Gabaldon T."/>
            <person name="Bocker S."/>
            <person name="Voigt K."/>
        </authorList>
    </citation>
    <scope>NUCLEOTIDE SEQUENCE [LARGE SCALE GENOMIC DNA]</scope>
    <source>
        <strain evidence="8">FSU 9682</strain>
    </source>
</reference>
<dbReference type="PROSITE" id="PS50850">
    <property type="entry name" value="MFS"/>
    <property type="match status" value="1"/>
</dbReference>
<keyword evidence="2" id="KW-0813">Transport</keyword>
<dbReference type="Proteomes" id="UP000027586">
    <property type="component" value="Unassembled WGS sequence"/>
</dbReference>
<feature type="transmembrane region" description="Helical" evidence="6">
    <location>
        <begin position="148"/>
        <end position="169"/>
    </location>
</feature>
<evidence type="ECO:0000256" key="6">
    <source>
        <dbReference type="SAM" id="Phobius"/>
    </source>
</evidence>
<evidence type="ECO:0000256" key="3">
    <source>
        <dbReference type="ARBA" id="ARBA00022692"/>
    </source>
</evidence>
<dbReference type="STRING" id="1263082.A0A068S9K4"/>
<feature type="transmembrane region" description="Helical" evidence="6">
    <location>
        <begin position="265"/>
        <end position="283"/>
    </location>
</feature>
<keyword evidence="9" id="KW-1185">Reference proteome</keyword>
<feature type="transmembrane region" description="Helical" evidence="6">
    <location>
        <begin position="175"/>
        <end position="195"/>
    </location>
</feature>